<evidence type="ECO:0000313" key="2">
    <source>
        <dbReference type="EMBL" id="KAK6544340.1"/>
    </source>
</evidence>
<protein>
    <submittedName>
        <fullName evidence="2">Uncharacterized protein</fullName>
    </submittedName>
</protein>
<dbReference type="EMBL" id="JAVHJO010000001">
    <property type="protein sequence ID" value="KAK6544340.1"/>
    <property type="molecule type" value="Genomic_DNA"/>
</dbReference>
<sequence>MFFVFASFYTRHTVPLLPPSNSQIANSNRGQNHSPSSSSNSSPTSSEDPPRSSIANSANMGYTHYWEGGLYHPDKVIPDILLLLDSSPCEIRGSNGTGDPEVTATSVILNGDSENPNRNLAHEPLRLYFDREIGFAFCKTARKPYDQLVGAVLLRCAHYNPTFEIFSDGTWEEWKPARELYLQVFGWEAEKPGQMNVDNASATDTGS</sequence>
<keyword evidence="3" id="KW-1185">Reference proteome</keyword>
<feature type="region of interest" description="Disordered" evidence="1">
    <location>
        <begin position="17"/>
        <end position="54"/>
    </location>
</feature>
<comment type="caution">
    <text evidence="2">The sequence shown here is derived from an EMBL/GenBank/DDBJ whole genome shotgun (WGS) entry which is preliminary data.</text>
</comment>
<gene>
    <name evidence="2" type="ORF">TWF694_001040</name>
</gene>
<evidence type="ECO:0000256" key="1">
    <source>
        <dbReference type="SAM" id="MobiDB-lite"/>
    </source>
</evidence>
<name>A0AAV9XQH9_9PEZI</name>
<dbReference type="Proteomes" id="UP001365542">
    <property type="component" value="Unassembled WGS sequence"/>
</dbReference>
<accession>A0AAV9XQH9</accession>
<reference evidence="2 3" key="1">
    <citation type="submission" date="2019-10" db="EMBL/GenBank/DDBJ databases">
        <authorList>
            <person name="Palmer J.M."/>
        </authorList>
    </citation>
    <scope>NUCLEOTIDE SEQUENCE [LARGE SCALE GENOMIC DNA]</scope>
    <source>
        <strain evidence="2 3">TWF694</strain>
    </source>
</reference>
<feature type="compositionally biased region" description="Low complexity" evidence="1">
    <location>
        <begin position="34"/>
        <end position="47"/>
    </location>
</feature>
<dbReference type="AlphaFoldDB" id="A0AAV9XQH9"/>
<evidence type="ECO:0000313" key="3">
    <source>
        <dbReference type="Proteomes" id="UP001365542"/>
    </source>
</evidence>
<proteinExistence type="predicted"/>
<feature type="compositionally biased region" description="Polar residues" evidence="1">
    <location>
        <begin position="19"/>
        <end position="33"/>
    </location>
</feature>
<organism evidence="2 3">
    <name type="scientific">Orbilia ellipsospora</name>
    <dbReference type="NCBI Taxonomy" id="2528407"/>
    <lineage>
        <taxon>Eukaryota</taxon>
        <taxon>Fungi</taxon>
        <taxon>Dikarya</taxon>
        <taxon>Ascomycota</taxon>
        <taxon>Pezizomycotina</taxon>
        <taxon>Orbiliomycetes</taxon>
        <taxon>Orbiliales</taxon>
        <taxon>Orbiliaceae</taxon>
        <taxon>Orbilia</taxon>
    </lineage>
</organism>